<reference evidence="1 2" key="1">
    <citation type="journal article" date="2014" name="Int. J. Syst. Evol. Microbiol.">
        <title>Carboxylicivirga gen. nov. in the family Marinilabiliaceae with two novel species, Carboxylicivirga mesophila sp. nov. and Carboxylicivirga taeanensis sp. nov., and reclassification of Cytophaga fermentans as Saccharicrinis fermentans gen. nov., comb. nov.</title>
        <authorList>
            <person name="Yang S.H."/>
            <person name="Seo H.S."/>
            <person name="Woo J.H."/>
            <person name="Oh H.M."/>
            <person name="Jang H."/>
            <person name="Lee J.H."/>
            <person name="Kim S.J."/>
            <person name="Kwon K.K."/>
        </authorList>
    </citation>
    <scope>NUCLEOTIDE SEQUENCE [LARGE SCALE GENOMIC DNA]</scope>
    <source>
        <strain evidence="1 2">JCM 18290</strain>
    </source>
</reference>
<evidence type="ECO:0000313" key="2">
    <source>
        <dbReference type="Proteomes" id="UP000721861"/>
    </source>
</evidence>
<gene>
    <name evidence="1" type="ORF">KEM09_09000</name>
</gene>
<name>A0ABS5K9K6_9BACT</name>
<evidence type="ECO:0000313" key="1">
    <source>
        <dbReference type="EMBL" id="MBS2211537.1"/>
    </source>
</evidence>
<keyword evidence="2" id="KW-1185">Reference proteome</keyword>
<dbReference type="Proteomes" id="UP000721861">
    <property type="component" value="Unassembled WGS sequence"/>
</dbReference>
<comment type="caution">
    <text evidence="1">The sequence shown here is derived from an EMBL/GenBank/DDBJ whole genome shotgun (WGS) entry which is preliminary data.</text>
</comment>
<accession>A0ABS5K9K6</accession>
<dbReference type="EMBL" id="JAGUCN010000009">
    <property type="protein sequence ID" value="MBS2211537.1"/>
    <property type="molecule type" value="Genomic_DNA"/>
</dbReference>
<sequence length="185" mass="22733">MKRILKIISIVLIVGVALKWLDLKDYYRTNFRELSKKEQELFEWKSHYDEYLNHRNVYGKYFGEDEFEFPRQEVFKIKMLEKDKVFKIFWISKTLKEDKINEIVALFNNPMNFDWGETTWGDEDVDYIFKFYDNKNRLIGKVDMCYHDCGWVRSKPFTPNIKYGQLTHFGHEELFLIIYKLDYWK</sequence>
<protein>
    <submittedName>
        <fullName evidence="1">Uncharacterized protein</fullName>
    </submittedName>
</protein>
<dbReference type="RefSeq" id="WP_212227741.1">
    <property type="nucleotide sequence ID" value="NZ_JAGUCN010000009.1"/>
</dbReference>
<proteinExistence type="predicted"/>
<organism evidence="1 2">
    <name type="scientific">Carboxylicivirga mesophila</name>
    <dbReference type="NCBI Taxonomy" id="1166478"/>
    <lineage>
        <taxon>Bacteria</taxon>
        <taxon>Pseudomonadati</taxon>
        <taxon>Bacteroidota</taxon>
        <taxon>Bacteroidia</taxon>
        <taxon>Marinilabiliales</taxon>
        <taxon>Marinilabiliaceae</taxon>
        <taxon>Carboxylicivirga</taxon>
    </lineage>
</organism>